<dbReference type="InterPro" id="IPR007889">
    <property type="entry name" value="HTH_Psq"/>
</dbReference>
<accession>X1G0X7</accession>
<dbReference type="EMBL" id="BARU01023301">
    <property type="protein sequence ID" value="GAH51531.1"/>
    <property type="molecule type" value="Genomic_DNA"/>
</dbReference>
<dbReference type="PANTHER" id="PTHR33609:SF1">
    <property type="entry name" value="TRANSPOSASE"/>
    <property type="match status" value="1"/>
</dbReference>
<evidence type="ECO:0000313" key="2">
    <source>
        <dbReference type="EMBL" id="GAH51531.1"/>
    </source>
</evidence>
<name>X1G0X7_9ZZZZ</name>
<dbReference type="Pfam" id="PF01527">
    <property type="entry name" value="HTH_Tnp_1"/>
    <property type="match status" value="1"/>
</dbReference>
<sequence>MKRKRYSEEQIVRILGEVRTGKSIAAVCREYGVSEQTVYRWRSQYGGMEVSEVRRAKELEEENRRLKRIVAQQAMDIDALKDVLSKKW</sequence>
<reference evidence="2" key="1">
    <citation type="journal article" date="2014" name="Front. Microbiol.">
        <title>High frequency of phylogenetically diverse reductive dehalogenase-homologous genes in deep subseafloor sedimentary metagenomes.</title>
        <authorList>
            <person name="Kawai M."/>
            <person name="Futagami T."/>
            <person name="Toyoda A."/>
            <person name="Takaki Y."/>
            <person name="Nishi S."/>
            <person name="Hori S."/>
            <person name="Arai W."/>
            <person name="Tsubouchi T."/>
            <person name="Morono Y."/>
            <person name="Uchiyama I."/>
            <person name="Ito T."/>
            <person name="Fujiyama A."/>
            <person name="Inagaki F."/>
            <person name="Takami H."/>
        </authorList>
    </citation>
    <scope>NUCLEOTIDE SEQUENCE</scope>
    <source>
        <strain evidence="2">Expedition CK06-06</strain>
    </source>
</reference>
<dbReference type="SUPFAM" id="SSF46689">
    <property type="entry name" value="Homeodomain-like"/>
    <property type="match status" value="1"/>
</dbReference>
<dbReference type="AlphaFoldDB" id="X1G0X7"/>
<comment type="caution">
    <text evidence="2">The sequence shown here is derived from an EMBL/GenBank/DDBJ whole genome shotgun (WGS) entry which is preliminary data.</text>
</comment>
<dbReference type="InterPro" id="IPR002514">
    <property type="entry name" value="Transposase_8"/>
</dbReference>
<proteinExistence type="predicted"/>
<dbReference type="GO" id="GO:0003677">
    <property type="term" value="F:DNA binding"/>
    <property type="evidence" value="ECO:0007669"/>
    <property type="project" value="InterPro"/>
</dbReference>
<dbReference type="PROSITE" id="PS50960">
    <property type="entry name" value="HTH_PSQ"/>
    <property type="match status" value="1"/>
</dbReference>
<dbReference type="GO" id="GO:0004803">
    <property type="term" value="F:transposase activity"/>
    <property type="evidence" value="ECO:0007669"/>
    <property type="project" value="InterPro"/>
</dbReference>
<protein>
    <recommendedName>
        <fullName evidence="1">HTH psq-type domain-containing protein</fullName>
    </recommendedName>
</protein>
<dbReference type="InterPro" id="IPR052546">
    <property type="entry name" value="Transposase_8_domain"/>
</dbReference>
<evidence type="ECO:0000259" key="1">
    <source>
        <dbReference type="PROSITE" id="PS50960"/>
    </source>
</evidence>
<dbReference type="PANTHER" id="PTHR33609">
    <property type="entry name" value="LOW CALCIUM RESPONSE LOCUS PROTEIN S"/>
    <property type="match status" value="1"/>
</dbReference>
<dbReference type="GO" id="GO:0006313">
    <property type="term" value="P:DNA transposition"/>
    <property type="evidence" value="ECO:0007669"/>
    <property type="project" value="InterPro"/>
</dbReference>
<gene>
    <name evidence="2" type="ORF">S03H2_37832</name>
</gene>
<dbReference type="Gene3D" id="1.10.10.60">
    <property type="entry name" value="Homeodomain-like"/>
    <property type="match status" value="1"/>
</dbReference>
<organism evidence="2">
    <name type="scientific">marine sediment metagenome</name>
    <dbReference type="NCBI Taxonomy" id="412755"/>
    <lineage>
        <taxon>unclassified sequences</taxon>
        <taxon>metagenomes</taxon>
        <taxon>ecological metagenomes</taxon>
    </lineage>
</organism>
<dbReference type="InterPro" id="IPR009057">
    <property type="entry name" value="Homeodomain-like_sf"/>
</dbReference>
<feature type="domain" description="HTH psq-type" evidence="1">
    <location>
        <begin position="1"/>
        <end position="48"/>
    </location>
</feature>